<evidence type="ECO:0000313" key="1">
    <source>
        <dbReference type="EMBL" id="KAG6014621.1"/>
    </source>
</evidence>
<name>A0A9P7T289_9HYPO</name>
<reference evidence="1" key="1">
    <citation type="journal article" date="2020" name="bioRxiv">
        <title>Whole genome comparisons of ergot fungi reveals the divergence and evolution of species within the genus Claviceps are the result of varying mechanisms driving genome evolution and host range expansion.</title>
        <authorList>
            <person name="Wyka S.A."/>
            <person name="Mondo S.J."/>
            <person name="Liu M."/>
            <person name="Dettman J."/>
            <person name="Nalam V."/>
            <person name="Broders K.D."/>
        </authorList>
    </citation>
    <scope>NUCLEOTIDE SEQUENCE</scope>
    <source>
        <strain evidence="1">CCC 602</strain>
    </source>
</reference>
<comment type="caution">
    <text evidence="1">The sequence shown here is derived from an EMBL/GenBank/DDBJ whole genome shotgun (WGS) entry which is preliminary data.</text>
</comment>
<gene>
    <name evidence="1" type="ORF">E4U43_006354</name>
</gene>
<evidence type="ECO:0000313" key="2">
    <source>
        <dbReference type="Proteomes" id="UP000748025"/>
    </source>
</evidence>
<proteinExistence type="predicted"/>
<dbReference type="EMBL" id="SRPW01000438">
    <property type="protein sequence ID" value="KAG6014621.1"/>
    <property type="molecule type" value="Genomic_DNA"/>
</dbReference>
<sequence>MNDSSWFFLPQIPETLPYGPEVLHERRLLMCCVGLVVLGTSHDGFLKWWPYLLGTIRFLPLKDPVSSWKYISSHGNEKQFLGLSVNLASAAQ</sequence>
<dbReference type="Proteomes" id="UP000748025">
    <property type="component" value="Unassembled WGS sequence"/>
</dbReference>
<accession>A0A9P7T289</accession>
<protein>
    <submittedName>
        <fullName evidence="1">Uncharacterized protein</fullName>
    </submittedName>
</protein>
<keyword evidence="2" id="KW-1185">Reference proteome</keyword>
<organism evidence="1 2">
    <name type="scientific">Claviceps pusilla</name>
    <dbReference type="NCBI Taxonomy" id="123648"/>
    <lineage>
        <taxon>Eukaryota</taxon>
        <taxon>Fungi</taxon>
        <taxon>Dikarya</taxon>
        <taxon>Ascomycota</taxon>
        <taxon>Pezizomycotina</taxon>
        <taxon>Sordariomycetes</taxon>
        <taxon>Hypocreomycetidae</taxon>
        <taxon>Hypocreales</taxon>
        <taxon>Clavicipitaceae</taxon>
        <taxon>Claviceps</taxon>
    </lineage>
</organism>
<dbReference type="AlphaFoldDB" id="A0A9P7T289"/>